<reference evidence="2" key="1">
    <citation type="submission" date="2019-08" db="EMBL/GenBank/DDBJ databases">
        <authorList>
            <person name="Kucharzyk K."/>
            <person name="Murdoch R.W."/>
            <person name="Higgins S."/>
            <person name="Loffler F."/>
        </authorList>
    </citation>
    <scope>NUCLEOTIDE SEQUENCE</scope>
</reference>
<evidence type="ECO:0000313" key="2">
    <source>
        <dbReference type="EMBL" id="MPN15163.1"/>
    </source>
</evidence>
<accession>A0A645FSV4</accession>
<feature type="transmembrane region" description="Helical" evidence="1">
    <location>
        <begin position="18"/>
        <end position="39"/>
    </location>
</feature>
<sequence length="51" mass="6415">MLEDKIEDTYDKGIPQFFYFRCNLVEYDYIFLFIFYKVFYLKDMTKGYLII</sequence>
<keyword evidence="1" id="KW-0812">Transmembrane</keyword>
<keyword evidence="1" id="KW-0472">Membrane</keyword>
<evidence type="ECO:0000256" key="1">
    <source>
        <dbReference type="SAM" id="Phobius"/>
    </source>
</evidence>
<organism evidence="2">
    <name type="scientific">bioreactor metagenome</name>
    <dbReference type="NCBI Taxonomy" id="1076179"/>
    <lineage>
        <taxon>unclassified sequences</taxon>
        <taxon>metagenomes</taxon>
        <taxon>ecological metagenomes</taxon>
    </lineage>
</organism>
<dbReference type="AlphaFoldDB" id="A0A645FSV4"/>
<keyword evidence="1" id="KW-1133">Transmembrane helix</keyword>
<name>A0A645FSV4_9ZZZZ</name>
<protein>
    <submittedName>
        <fullName evidence="2">Uncharacterized protein</fullName>
    </submittedName>
</protein>
<comment type="caution">
    <text evidence="2">The sequence shown here is derived from an EMBL/GenBank/DDBJ whole genome shotgun (WGS) entry which is preliminary data.</text>
</comment>
<proteinExistence type="predicted"/>
<dbReference type="EMBL" id="VSSQ01061875">
    <property type="protein sequence ID" value="MPN15163.1"/>
    <property type="molecule type" value="Genomic_DNA"/>
</dbReference>
<gene>
    <name evidence="2" type="ORF">SDC9_162492</name>
</gene>